<accession>A0A0D3R1M1</accession>
<dbReference type="GeneID" id="37627600"/>
<sequence length="66" mass="7999">MLSFANQSHFKSTDHIKINIPEWIVMDDNENLNPSIFYYFYQLLECIHYWAYKICSFIEEKLDNSS</sequence>
<proteinExistence type="predicted"/>
<organism evidence="1 2">
    <name type="scientific">Sripur virus</name>
    <dbReference type="NCBI Taxonomy" id="1620897"/>
    <lineage>
        <taxon>Viruses</taxon>
        <taxon>Riboviria</taxon>
        <taxon>Orthornavirae</taxon>
        <taxon>Negarnaviricota</taxon>
        <taxon>Haploviricotina</taxon>
        <taxon>Monjiviricetes</taxon>
        <taxon>Mononegavirales</taxon>
        <taxon>Rhabdoviridae</taxon>
        <taxon>Alpharhabdovirinae</taxon>
        <taxon>Sripuvirus</taxon>
        <taxon>Sripuvirus sripur</taxon>
    </lineage>
</organism>
<evidence type="ECO:0000313" key="1">
    <source>
        <dbReference type="EMBL" id="AJR28589.1"/>
    </source>
</evidence>
<dbReference type="EMBL" id="KM205023">
    <property type="protein sequence ID" value="AJR28589.1"/>
    <property type="molecule type" value="Viral_cRNA"/>
</dbReference>
<dbReference type="RefSeq" id="YP_009362211.1">
    <property type="nucleotide sequence ID" value="NC_034542.1"/>
</dbReference>
<evidence type="ECO:0000313" key="2">
    <source>
        <dbReference type="Proteomes" id="UP000204558"/>
    </source>
</evidence>
<name>A0A0D3R1M1_9RHAB</name>
<dbReference type="KEGG" id="vg:37627600"/>
<keyword evidence="2" id="KW-1185">Reference proteome</keyword>
<reference evidence="1 2" key="1">
    <citation type="journal article" date="2015" name="PLoS Pathog.">
        <title>Evolution of genome size and complexity in the rhabdoviridae.</title>
        <authorList>
            <person name="Walker P.J."/>
            <person name="Firth C."/>
            <person name="Widen S.G."/>
            <person name="Blasdell K.R."/>
            <person name="Guzman H."/>
            <person name="Wood T.G."/>
            <person name="Paradkar P.N."/>
            <person name="Holmes E.C."/>
            <person name="Tesh R.B."/>
            <person name="Vasilakis N."/>
        </authorList>
    </citation>
    <scope>NUCLEOTIDE SEQUENCE [LARGE SCALE GENOMIC DNA]</scope>
    <source>
        <strain evidence="1 2">733646</strain>
    </source>
</reference>
<protein>
    <submittedName>
        <fullName evidence="1">Uncharacterized protein</fullName>
    </submittedName>
</protein>
<dbReference type="Proteomes" id="UP000204558">
    <property type="component" value="Segment"/>
</dbReference>